<dbReference type="InterPro" id="IPR011009">
    <property type="entry name" value="Kinase-like_dom_sf"/>
</dbReference>
<keyword evidence="6" id="KW-1185">Reference proteome</keyword>
<protein>
    <recommendedName>
        <fullName evidence="4">Protein kinase domain-containing protein</fullName>
    </recommendedName>
</protein>
<sequence>MVDEELNAKLGDFGLARLLDHRAEAQTTETVMGTKGYIEPEFVETGKRCVESDVYSFSIVLLEMVTGLGPWRNSKPLPSWVWELYAGQNTRVLEAASPALRSAAVESNSDQQMERVLVVGLWCTQPARSERPSIAHAMWVLEHTDAPLPVHPPGHGHLTVLGRSSRQRVSGR</sequence>
<gene>
    <name evidence="5" type="ORF">PVAP13_2KG235500</name>
</gene>
<dbReference type="AlphaFoldDB" id="A0A8T0WAL0"/>
<feature type="region of interest" description="Disordered" evidence="3">
    <location>
        <begin position="152"/>
        <end position="172"/>
    </location>
</feature>
<dbReference type="EMBL" id="CM029039">
    <property type="protein sequence ID" value="KAG2642916.1"/>
    <property type="molecule type" value="Genomic_DNA"/>
</dbReference>
<dbReference type="InterPro" id="IPR050528">
    <property type="entry name" value="L-type_Lectin-RKs"/>
</dbReference>
<feature type="domain" description="Protein kinase" evidence="4">
    <location>
        <begin position="1"/>
        <end position="146"/>
    </location>
</feature>
<dbReference type="Pfam" id="PF00069">
    <property type="entry name" value="Pkinase"/>
    <property type="match status" value="1"/>
</dbReference>
<evidence type="ECO:0000256" key="1">
    <source>
        <dbReference type="ARBA" id="ARBA00022741"/>
    </source>
</evidence>
<name>A0A8T0WAL0_PANVG</name>
<dbReference type="PANTHER" id="PTHR27007">
    <property type="match status" value="1"/>
</dbReference>
<keyword evidence="1" id="KW-0547">Nucleotide-binding</keyword>
<dbReference type="PROSITE" id="PS50011">
    <property type="entry name" value="PROTEIN_KINASE_DOM"/>
    <property type="match status" value="1"/>
</dbReference>
<dbReference type="SUPFAM" id="SSF56112">
    <property type="entry name" value="Protein kinase-like (PK-like)"/>
    <property type="match status" value="1"/>
</dbReference>
<reference evidence="5" key="1">
    <citation type="submission" date="2020-05" db="EMBL/GenBank/DDBJ databases">
        <title>WGS assembly of Panicum virgatum.</title>
        <authorList>
            <person name="Lovell J.T."/>
            <person name="Jenkins J."/>
            <person name="Shu S."/>
            <person name="Juenger T.E."/>
            <person name="Schmutz J."/>
        </authorList>
    </citation>
    <scope>NUCLEOTIDE SEQUENCE</scope>
    <source>
        <strain evidence="5">AP13</strain>
    </source>
</reference>
<proteinExistence type="predicted"/>
<dbReference type="GO" id="GO:0004672">
    <property type="term" value="F:protein kinase activity"/>
    <property type="evidence" value="ECO:0007669"/>
    <property type="project" value="InterPro"/>
</dbReference>
<keyword evidence="2" id="KW-0067">ATP-binding</keyword>
<evidence type="ECO:0000313" key="5">
    <source>
        <dbReference type="EMBL" id="KAG2642916.1"/>
    </source>
</evidence>
<organism evidence="5 6">
    <name type="scientific">Panicum virgatum</name>
    <name type="common">Blackwell switchgrass</name>
    <dbReference type="NCBI Taxonomy" id="38727"/>
    <lineage>
        <taxon>Eukaryota</taxon>
        <taxon>Viridiplantae</taxon>
        <taxon>Streptophyta</taxon>
        <taxon>Embryophyta</taxon>
        <taxon>Tracheophyta</taxon>
        <taxon>Spermatophyta</taxon>
        <taxon>Magnoliopsida</taxon>
        <taxon>Liliopsida</taxon>
        <taxon>Poales</taxon>
        <taxon>Poaceae</taxon>
        <taxon>PACMAD clade</taxon>
        <taxon>Panicoideae</taxon>
        <taxon>Panicodae</taxon>
        <taxon>Paniceae</taxon>
        <taxon>Panicinae</taxon>
        <taxon>Panicum</taxon>
        <taxon>Panicum sect. Hiantes</taxon>
    </lineage>
</organism>
<accession>A0A8T0WAL0</accession>
<evidence type="ECO:0000313" key="6">
    <source>
        <dbReference type="Proteomes" id="UP000823388"/>
    </source>
</evidence>
<evidence type="ECO:0000259" key="4">
    <source>
        <dbReference type="PROSITE" id="PS50011"/>
    </source>
</evidence>
<comment type="caution">
    <text evidence="5">The sequence shown here is derived from an EMBL/GenBank/DDBJ whole genome shotgun (WGS) entry which is preliminary data.</text>
</comment>
<evidence type="ECO:0000256" key="3">
    <source>
        <dbReference type="SAM" id="MobiDB-lite"/>
    </source>
</evidence>
<evidence type="ECO:0000256" key="2">
    <source>
        <dbReference type="ARBA" id="ARBA00022840"/>
    </source>
</evidence>
<dbReference type="GO" id="GO:0005524">
    <property type="term" value="F:ATP binding"/>
    <property type="evidence" value="ECO:0007669"/>
    <property type="project" value="UniProtKB-KW"/>
</dbReference>
<dbReference type="Gene3D" id="1.10.510.10">
    <property type="entry name" value="Transferase(Phosphotransferase) domain 1"/>
    <property type="match status" value="1"/>
</dbReference>
<dbReference type="InterPro" id="IPR000719">
    <property type="entry name" value="Prot_kinase_dom"/>
</dbReference>
<dbReference type="Proteomes" id="UP000823388">
    <property type="component" value="Chromosome 2K"/>
</dbReference>